<dbReference type="AlphaFoldDB" id="A0AAV9J7M2"/>
<evidence type="ECO:0000313" key="1">
    <source>
        <dbReference type="EMBL" id="KAK4541056.1"/>
    </source>
</evidence>
<comment type="caution">
    <text evidence="1">The sequence shown here is derived from an EMBL/GenBank/DDBJ whole genome shotgun (WGS) entry which is preliminary data.</text>
</comment>
<dbReference type="PANTHER" id="PTHR33112:SF16">
    <property type="entry name" value="HETEROKARYON INCOMPATIBILITY DOMAIN-CONTAINING PROTEIN"/>
    <property type="match status" value="1"/>
</dbReference>
<name>A0AAV9J7M2_9PEZI</name>
<proteinExistence type="predicted"/>
<dbReference type="EMBL" id="JAVFHQ010000057">
    <property type="protein sequence ID" value="KAK4541056.1"/>
    <property type="molecule type" value="Genomic_DNA"/>
</dbReference>
<gene>
    <name evidence="1" type="ORF">LTR36_008281</name>
</gene>
<organism evidence="1 2">
    <name type="scientific">Oleoguttula mirabilis</name>
    <dbReference type="NCBI Taxonomy" id="1507867"/>
    <lineage>
        <taxon>Eukaryota</taxon>
        <taxon>Fungi</taxon>
        <taxon>Dikarya</taxon>
        <taxon>Ascomycota</taxon>
        <taxon>Pezizomycotina</taxon>
        <taxon>Dothideomycetes</taxon>
        <taxon>Dothideomycetidae</taxon>
        <taxon>Mycosphaerellales</taxon>
        <taxon>Teratosphaeriaceae</taxon>
        <taxon>Oleoguttula</taxon>
    </lineage>
</organism>
<sequence>MSHPADKLPAFAGLAEAFARARDDVYLAGLWKRRLVHDLMWEARTNRETRRHAWRAPSWSWASIDAGIDVVGAHKRILPCQLDGCQLMKQTETAQIVDCGVELEDECNKYGAVRSAFVVLCAPLVEMNMVSGTLCVTLRIDGLQLAGITPAAIKVLRPGHFATASPDLALYMSADLQGFGNTEDGYDVVCMQVRQEIVQSKTLGEVTLMDGLILMPVDPTGGVFRRVGVWVTEFAFVVSAEQNPFHGVEPSTVKIV</sequence>
<dbReference type="Proteomes" id="UP001324427">
    <property type="component" value="Unassembled WGS sequence"/>
</dbReference>
<keyword evidence="2" id="KW-1185">Reference proteome</keyword>
<evidence type="ECO:0000313" key="2">
    <source>
        <dbReference type="Proteomes" id="UP001324427"/>
    </source>
</evidence>
<reference evidence="1 2" key="1">
    <citation type="submission" date="2021-11" db="EMBL/GenBank/DDBJ databases">
        <title>Black yeast isolated from Biological Soil Crust.</title>
        <authorList>
            <person name="Kurbessoian T."/>
        </authorList>
    </citation>
    <scope>NUCLEOTIDE SEQUENCE [LARGE SCALE GENOMIC DNA]</scope>
    <source>
        <strain evidence="1 2">CCFEE 5522</strain>
    </source>
</reference>
<protein>
    <submittedName>
        <fullName evidence="1">Uncharacterized protein</fullName>
    </submittedName>
</protein>
<accession>A0AAV9J7M2</accession>
<dbReference type="PANTHER" id="PTHR33112">
    <property type="entry name" value="DOMAIN PROTEIN, PUTATIVE-RELATED"/>
    <property type="match status" value="1"/>
</dbReference>